<name>A6GZM8_FLAPJ</name>
<protein>
    <submittedName>
        <fullName evidence="4">Probable lipoprotein</fullName>
    </submittedName>
</protein>
<dbReference type="eggNOG" id="COG3487">
    <property type="taxonomic scope" value="Bacteria"/>
</dbReference>
<evidence type="ECO:0000256" key="1">
    <source>
        <dbReference type="ARBA" id="ARBA00004196"/>
    </source>
</evidence>
<dbReference type="InterPro" id="IPR018976">
    <property type="entry name" value="Imelysin-like"/>
</dbReference>
<evidence type="ECO:0000259" key="3">
    <source>
        <dbReference type="Pfam" id="PF09375"/>
    </source>
</evidence>
<dbReference type="EMBL" id="AM398681">
    <property type="protein sequence ID" value="CAL43551.1"/>
    <property type="molecule type" value="Genomic_DNA"/>
</dbReference>
<dbReference type="OrthoDB" id="9764688at2"/>
<dbReference type="STRING" id="402612.FP1478"/>
<dbReference type="Proteomes" id="UP000006394">
    <property type="component" value="Chromosome"/>
</dbReference>
<dbReference type="PATRIC" id="fig|402612.5.peg.1490"/>
<keyword evidence="5" id="KW-1185">Reference proteome</keyword>
<dbReference type="GeneID" id="66552936"/>
<dbReference type="GO" id="GO:0030313">
    <property type="term" value="C:cell envelope"/>
    <property type="evidence" value="ECO:0007669"/>
    <property type="project" value="UniProtKB-SubCell"/>
</dbReference>
<evidence type="ECO:0000313" key="5">
    <source>
        <dbReference type="Proteomes" id="UP000006394"/>
    </source>
</evidence>
<dbReference type="AlphaFoldDB" id="A6GZM8"/>
<dbReference type="Pfam" id="PF09375">
    <property type="entry name" value="Peptidase_M75"/>
    <property type="match status" value="1"/>
</dbReference>
<dbReference type="KEGG" id="fps:FP1478"/>
<dbReference type="RefSeq" id="WP_011963596.1">
    <property type="nucleotide sequence ID" value="NC_009613.3"/>
</dbReference>
<gene>
    <name evidence="4" type="ordered locus">FP1478</name>
</gene>
<dbReference type="CDD" id="cd14657">
    <property type="entry name" value="Imelysin_IrpA-like"/>
    <property type="match status" value="1"/>
</dbReference>
<dbReference type="InterPro" id="IPR038352">
    <property type="entry name" value="Imelysin_sf"/>
</dbReference>
<sequence>MKFFLRITLTMAGIVLLSCNNDKEEAVVAPVKNVTKKEVIENYANIAYENYKKAYDDAVILKSAITTFTTTPTQVNFDNAKNKWKVARESYGTTEAFRFANGPIDNTTGPESFLNSWPLDENFIDYVNGAPNAGIVNNEALFPIITKSVLKEQNELGGEKNISVGYHAIEFLLWGQDLTAPSVNKPGQRPYTDYIIAGGTAANQARRTAYLVACSDLLTDNLLEVVNQWKVGGAYRTTFLGLPENEALKNMYLGITTLISAELPVERMEVALGNADQEDEHSCFSDNTHRDIILNLQGVINVYQGKYGSIDGASLEDLVSQANVQANTETNASIALSLTKANALFNPFDLAISGGATSVEGAKVKLAAMQFKDLGSNLLNGATKIGIIVN</sequence>
<dbReference type="Gene3D" id="1.20.1420.20">
    <property type="entry name" value="M75 peptidase, HXXE motif"/>
    <property type="match status" value="1"/>
</dbReference>
<feature type="domain" description="Imelysin-like" evidence="3">
    <location>
        <begin position="47"/>
        <end position="353"/>
    </location>
</feature>
<accession>A6GZM8</accession>
<organism evidence="4 5">
    <name type="scientific">Flavobacterium psychrophilum (strain ATCC 49511 / DSM 21280 / CIP 103535 / JIP02/86)</name>
    <dbReference type="NCBI Taxonomy" id="402612"/>
    <lineage>
        <taxon>Bacteria</taxon>
        <taxon>Pseudomonadati</taxon>
        <taxon>Bacteroidota</taxon>
        <taxon>Flavobacteriia</taxon>
        <taxon>Flavobacteriales</taxon>
        <taxon>Flavobacteriaceae</taxon>
        <taxon>Flavobacterium</taxon>
    </lineage>
</organism>
<comment type="subcellular location">
    <subcellularLocation>
        <location evidence="1">Cell envelope</location>
    </subcellularLocation>
</comment>
<dbReference type="EnsemblBacteria" id="CAL43551">
    <property type="protein sequence ID" value="CAL43551"/>
    <property type="gene ID" value="FP1478"/>
</dbReference>
<keyword evidence="4" id="KW-0449">Lipoprotein</keyword>
<evidence type="ECO:0000313" key="4">
    <source>
        <dbReference type="EMBL" id="CAL43551.1"/>
    </source>
</evidence>
<proteinExistence type="predicted"/>
<keyword evidence="2" id="KW-0732">Signal</keyword>
<evidence type="ECO:0000256" key="2">
    <source>
        <dbReference type="ARBA" id="ARBA00022729"/>
    </source>
</evidence>
<dbReference type="HOGENOM" id="CLU_048993_0_0_10"/>
<dbReference type="PROSITE" id="PS51257">
    <property type="entry name" value="PROKAR_LIPOPROTEIN"/>
    <property type="match status" value="1"/>
</dbReference>
<reference evidence="4 5" key="1">
    <citation type="journal article" date="2007" name="Nat. Biotechnol.">
        <title>Complete genome sequence of the fish pathogen Flavobacterium psychrophilum.</title>
        <authorList>
            <person name="Duchaud E."/>
            <person name="Boussaha M."/>
            <person name="Loux V."/>
            <person name="Bernardet J.F."/>
            <person name="Michel C."/>
            <person name="Kerouault B."/>
            <person name="Mondot S."/>
            <person name="Nicolas P."/>
            <person name="Bossy R."/>
            <person name="Caron C."/>
            <person name="Bessieres P."/>
            <person name="Gibrat J.F."/>
            <person name="Claverol S."/>
            <person name="Dumetz F."/>
            <person name="Le Henaff M."/>
            <person name="Benmansour A."/>
        </authorList>
    </citation>
    <scope>NUCLEOTIDE SEQUENCE [LARGE SCALE GENOMIC DNA]</scope>
    <source>
        <strain evidence="5">ATCC 49511 / DSM 21280 / CIP 103535 / JIP02/86</strain>
    </source>
</reference>